<protein>
    <recommendedName>
        <fullName evidence="1">RNA helicase</fullName>
        <ecNumber evidence="1">3.6.4.13</ecNumber>
    </recommendedName>
</protein>
<dbReference type="PhylomeDB" id="A0A1B0G2I2"/>
<feature type="region of interest" description="Disordered" evidence="9">
    <location>
        <begin position="698"/>
        <end position="727"/>
    </location>
</feature>
<feature type="domain" description="Helicase ATP-binding" evidence="10">
    <location>
        <begin position="342"/>
        <end position="517"/>
    </location>
</feature>
<dbReference type="Proteomes" id="UP000092444">
    <property type="component" value="Unassembled WGS sequence"/>
</dbReference>
<evidence type="ECO:0000256" key="3">
    <source>
        <dbReference type="ARBA" id="ARBA00022801"/>
    </source>
</evidence>
<evidence type="ECO:0000256" key="1">
    <source>
        <dbReference type="ARBA" id="ARBA00012552"/>
    </source>
</evidence>
<dbReference type="SUPFAM" id="SSF52540">
    <property type="entry name" value="P-loop containing nucleoside triphosphate hydrolases"/>
    <property type="match status" value="1"/>
</dbReference>
<dbReference type="GO" id="GO:0003724">
    <property type="term" value="F:RNA helicase activity"/>
    <property type="evidence" value="ECO:0007669"/>
    <property type="project" value="UniProtKB-EC"/>
</dbReference>
<keyword evidence="7" id="KW-0694">RNA-binding</keyword>
<dbReference type="EC" id="3.6.4.13" evidence="1"/>
<sequence>MRPFHFTAAKLNLQDCQELLRGRFARGKSWEIILTMYEWDDNTDNAPDCNEKPRFTSHRNNARRYPNRSQGMNKRSDDNRRGERENYNNKSNGRDGAIGRHFDFKETLDLRTECIGRIIGRGGSNIQALRTEFDVQIDLDQSQGIATVLGNDSVNVNGAVERIKQQMNECNDGQRQYNGGTRNRNQFHNDRSNQGHHQRRSEVLDDHVNGANVETPHNGNNFYEENNQEIFYKDGVIDWSALNARADIERAERWAKCPPLTKNFYKEDPEVTNMGEDEVARIRLENNNITVGRVFVQENDQPSNIPNPIWKFEHCFAPYPDLLDEVTKQGFQTPSPIQSQAWPILLKGEDMIGIAQTGTGKTLAFLLPALIHIEYQSIPRSQRGGPNVLILAPTRELALQIEKEVNKYSFRGIKAVCIYGGGNRNDQIQNVGRGVEVIICTPGRLNDLVQANVIDVTTVTYLVLDEADRMLDMGFEPQIRKVLLDIRPDRQTIMTSATWPPGVRRLAQSYMSNPIQVCVGSLDLAATHSVRQVVEVVEEDDKFYMIKKFIKNMQPDDKLIVFCGKKVRADDLSSDLTLDGFLCQAIHGSRDQADREQAIADITSGDVRILIATDVASRGLDIDDITHVINFDFPRNIEEYVHRVGRTGRAGRTGTSISYLTRSDWAMAPELIKIMEEADQQVPDELIDMAERYNKMKERRSDEMSKFNGMKGRRGGGGNRSYGNRNY</sequence>
<keyword evidence="2 8" id="KW-0547">Nucleotide-binding</keyword>
<dbReference type="STRING" id="37546.A0A1B0G2I2"/>
<dbReference type="FunFam" id="3.40.50.300:FF:000008">
    <property type="entry name" value="ATP-dependent RNA helicase RhlB"/>
    <property type="match status" value="1"/>
</dbReference>
<dbReference type="SMART" id="SM00322">
    <property type="entry name" value="KH"/>
    <property type="match status" value="1"/>
</dbReference>
<dbReference type="SUPFAM" id="SSF54791">
    <property type="entry name" value="Eukaryotic type KH-domain (KH-domain type I)"/>
    <property type="match status" value="1"/>
</dbReference>
<evidence type="ECO:0000256" key="5">
    <source>
        <dbReference type="ARBA" id="ARBA00022840"/>
    </source>
</evidence>
<dbReference type="PROSITE" id="PS50084">
    <property type="entry name" value="KH_TYPE_1"/>
    <property type="match status" value="1"/>
</dbReference>
<dbReference type="InterPro" id="IPR014001">
    <property type="entry name" value="Helicase_ATP-bd"/>
</dbReference>
<feature type="region of interest" description="Disordered" evidence="9">
    <location>
        <begin position="171"/>
        <end position="201"/>
    </location>
</feature>
<comment type="catalytic activity">
    <reaction evidence="6">
        <text>ATP + H2O = ADP + phosphate + H(+)</text>
        <dbReference type="Rhea" id="RHEA:13065"/>
        <dbReference type="ChEBI" id="CHEBI:15377"/>
        <dbReference type="ChEBI" id="CHEBI:15378"/>
        <dbReference type="ChEBI" id="CHEBI:30616"/>
        <dbReference type="ChEBI" id="CHEBI:43474"/>
        <dbReference type="ChEBI" id="CHEBI:456216"/>
        <dbReference type="EC" id="3.6.4.13"/>
    </reaction>
</comment>
<organism evidence="12 13">
    <name type="scientific">Glossina morsitans morsitans</name>
    <name type="common">Savannah tsetse fly</name>
    <dbReference type="NCBI Taxonomy" id="37546"/>
    <lineage>
        <taxon>Eukaryota</taxon>
        <taxon>Metazoa</taxon>
        <taxon>Ecdysozoa</taxon>
        <taxon>Arthropoda</taxon>
        <taxon>Hexapoda</taxon>
        <taxon>Insecta</taxon>
        <taxon>Pterygota</taxon>
        <taxon>Neoptera</taxon>
        <taxon>Endopterygota</taxon>
        <taxon>Diptera</taxon>
        <taxon>Brachycera</taxon>
        <taxon>Muscomorpha</taxon>
        <taxon>Hippoboscoidea</taxon>
        <taxon>Glossinidae</taxon>
        <taxon>Glossina</taxon>
    </lineage>
</organism>
<accession>A0A1B0G2I2</accession>
<evidence type="ECO:0000256" key="8">
    <source>
        <dbReference type="RuleBase" id="RU000492"/>
    </source>
</evidence>
<dbReference type="EMBL" id="CCAG010018315">
    <property type="status" value="NOT_ANNOTATED_CDS"/>
    <property type="molecule type" value="Genomic_DNA"/>
</dbReference>
<keyword evidence="5 8" id="KW-0067">ATP-binding</keyword>
<evidence type="ECO:0000256" key="9">
    <source>
        <dbReference type="SAM" id="MobiDB-lite"/>
    </source>
</evidence>
<dbReference type="SMART" id="SM00490">
    <property type="entry name" value="HELICc"/>
    <property type="match status" value="1"/>
</dbReference>
<dbReference type="Pfam" id="PF00270">
    <property type="entry name" value="DEAD"/>
    <property type="match status" value="1"/>
</dbReference>
<dbReference type="InterPro" id="IPR011545">
    <property type="entry name" value="DEAD/DEAH_box_helicase_dom"/>
</dbReference>
<proteinExistence type="inferred from homology"/>
<evidence type="ECO:0000259" key="10">
    <source>
        <dbReference type="PROSITE" id="PS51192"/>
    </source>
</evidence>
<dbReference type="InterPro" id="IPR004087">
    <property type="entry name" value="KH_dom"/>
</dbReference>
<dbReference type="PROSITE" id="PS51192">
    <property type="entry name" value="HELICASE_ATP_BIND_1"/>
    <property type="match status" value="1"/>
</dbReference>
<dbReference type="VEuPathDB" id="VectorBase:GMOY007518"/>
<evidence type="ECO:0000256" key="4">
    <source>
        <dbReference type="ARBA" id="ARBA00022806"/>
    </source>
</evidence>
<dbReference type="EnsemblMetazoa" id="GMOY007518-RA">
    <property type="protein sequence ID" value="GMOY007518-PA"/>
    <property type="gene ID" value="GMOY007518"/>
</dbReference>
<dbReference type="CDD" id="cd18787">
    <property type="entry name" value="SF2_C_DEAD"/>
    <property type="match status" value="1"/>
</dbReference>
<dbReference type="PROSITE" id="PS51194">
    <property type="entry name" value="HELICASE_CTER"/>
    <property type="match status" value="1"/>
</dbReference>
<feature type="compositionally biased region" description="Basic residues" evidence="9">
    <location>
        <begin position="55"/>
        <end position="66"/>
    </location>
</feature>
<reference evidence="12" key="1">
    <citation type="submission" date="2020-05" db="UniProtKB">
        <authorList>
            <consortium name="EnsemblMetazoa"/>
        </authorList>
    </citation>
    <scope>IDENTIFICATION</scope>
    <source>
        <strain evidence="12">Yale</strain>
    </source>
</reference>
<dbReference type="InterPro" id="IPR004088">
    <property type="entry name" value="KH_dom_type_1"/>
</dbReference>
<evidence type="ECO:0000259" key="11">
    <source>
        <dbReference type="PROSITE" id="PS51194"/>
    </source>
</evidence>
<dbReference type="Pfam" id="PF00271">
    <property type="entry name" value="Helicase_C"/>
    <property type="match status" value="1"/>
</dbReference>
<dbReference type="InterPro" id="IPR001650">
    <property type="entry name" value="Helicase_C-like"/>
</dbReference>
<evidence type="ECO:0000256" key="7">
    <source>
        <dbReference type="PROSITE-ProRule" id="PRU00117"/>
    </source>
</evidence>
<dbReference type="Pfam" id="PF00013">
    <property type="entry name" value="KH_1"/>
    <property type="match status" value="1"/>
</dbReference>
<evidence type="ECO:0000256" key="2">
    <source>
        <dbReference type="ARBA" id="ARBA00022741"/>
    </source>
</evidence>
<evidence type="ECO:0000313" key="13">
    <source>
        <dbReference type="Proteomes" id="UP000092444"/>
    </source>
</evidence>
<name>A0A1B0G2I2_GLOMM</name>
<dbReference type="AlphaFoldDB" id="A0A1B0G2I2"/>
<keyword evidence="3 8" id="KW-0378">Hydrolase</keyword>
<feature type="domain" description="Helicase C-terminal" evidence="11">
    <location>
        <begin position="529"/>
        <end position="690"/>
    </location>
</feature>
<feature type="compositionally biased region" description="Basic and acidic residues" evidence="9">
    <location>
        <begin position="74"/>
        <end position="87"/>
    </location>
</feature>
<evidence type="ECO:0000313" key="12">
    <source>
        <dbReference type="EnsemblMetazoa" id="GMOY007518-PA"/>
    </source>
</evidence>
<dbReference type="FunFam" id="3.40.50.300:FF:000079">
    <property type="entry name" value="probable ATP-dependent RNA helicase DDX17"/>
    <property type="match status" value="1"/>
</dbReference>
<dbReference type="InterPro" id="IPR000629">
    <property type="entry name" value="RNA-helicase_DEAD-box_CS"/>
</dbReference>
<dbReference type="GO" id="GO:0003723">
    <property type="term" value="F:RNA binding"/>
    <property type="evidence" value="ECO:0007669"/>
    <property type="project" value="UniProtKB-UniRule"/>
</dbReference>
<keyword evidence="4 8" id="KW-0347">Helicase</keyword>
<feature type="compositionally biased region" description="Polar residues" evidence="9">
    <location>
        <begin position="171"/>
        <end position="186"/>
    </location>
</feature>
<dbReference type="PANTHER" id="PTHR47958">
    <property type="entry name" value="ATP-DEPENDENT RNA HELICASE DBP3"/>
    <property type="match status" value="1"/>
</dbReference>
<feature type="region of interest" description="Disordered" evidence="9">
    <location>
        <begin position="43"/>
        <end position="98"/>
    </location>
</feature>
<dbReference type="GO" id="GO:0005524">
    <property type="term" value="F:ATP binding"/>
    <property type="evidence" value="ECO:0007669"/>
    <property type="project" value="UniProtKB-KW"/>
</dbReference>
<dbReference type="GO" id="GO:0031047">
    <property type="term" value="P:regulatory ncRNA-mediated gene silencing"/>
    <property type="evidence" value="ECO:0007669"/>
    <property type="project" value="UniProtKB-ARBA"/>
</dbReference>
<dbReference type="InterPro" id="IPR027417">
    <property type="entry name" value="P-loop_NTPase"/>
</dbReference>
<dbReference type="SMART" id="SM00487">
    <property type="entry name" value="DEXDc"/>
    <property type="match status" value="1"/>
</dbReference>
<dbReference type="Gene3D" id="3.40.50.300">
    <property type="entry name" value="P-loop containing nucleotide triphosphate hydrolases"/>
    <property type="match status" value="2"/>
</dbReference>
<dbReference type="Gene3D" id="3.30.1370.10">
    <property type="entry name" value="K Homology domain, type 1"/>
    <property type="match status" value="1"/>
</dbReference>
<keyword evidence="13" id="KW-1185">Reference proteome</keyword>
<dbReference type="CDD" id="cd17958">
    <property type="entry name" value="DEADc_DDX43_DDX53"/>
    <property type="match status" value="1"/>
</dbReference>
<evidence type="ECO:0000256" key="6">
    <source>
        <dbReference type="ARBA" id="ARBA00047984"/>
    </source>
</evidence>
<dbReference type="GO" id="GO:0016787">
    <property type="term" value="F:hydrolase activity"/>
    <property type="evidence" value="ECO:0007669"/>
    <property type="project" value="UniProtKB-KW"/>
</dbReference>
<dbReference type="PROSITE" id="PS00039">
    <property type="entry name" value="DEAD_ATP_HELICASE"/>
    <property type="match status" value="1"/>
</dbReference>
<dbReference type="InterPro" id="IPR036612">
    <property type="entry name" value="KH_dom_type_1_sf"/>
</dbReference>
<comment type="similarity">
    <text evidence="8">Belongs to the DEAD box helicase family.</text>
</comment>